<organism evidence="1">
    <name type="scientific">Schizaphis graminum</name>
    <name type="common">Green bug aphid</name>
    <dbReference type="NCBI Taxonomy" id="13262"/>
    <lineage>
        <taxon>Eukaryota</taxon>
        <taxon>Metazoa</taxon>
        <taxon>Ecdysozoa</taxon>
        <taxon>Arthropoda</taxon>
        <taxon>Hexapoda</taxon>
        <taxon>Insecta</taxon>
        <taxon>Pterygota</taxon>
        <taxon>Neoptera</taxon>
        <taxon>Paraneoptera</taxon>
        <taxon>Hemiptera</taxon>
        <taxon>Sternorrhyncha</taxon>
        <taxon>Aphidomorpha</taxon>
        <taxon>Aphidoidea</taxon>
        <taxon>Aphididae</taxon>
        <taxon>Aphidini</taxon>
        <taxon>Schizaphis</taxon>
    </lineage>
</organism>
<dbReference type="EMBL" id="GGMR01004482">
    <property type="protein sequence ID" value="MBY17101.1"/>
    <property type="molecule type" value="Transcribed_RNA"/>
</dbReference>
<reference evidence="1" key="1">
    <citation type="submission" date="2018-04" db="EMBL/GenBank/DDBJ databases">
        <title>Transcriptome of Schizaphis graminum biotype I.</title>
        <authorList>
            <person name="Scully E.D."/>
            <person name="Geib S.M."/>
            <person name="Palmer N.A."/>
            <person name="Koch K."/>
            <person name="Bradshaw J."/>
            <person name="Heng-Moss T."/>
            <person name="Sarath G."/>
        </authorList>
    </citation>
    <scope>NUCLEOTIDE SEQUENCE</scope>
</reference>
<sequence length="192" mass="20696">MDLSSLKSFTFRGLSHVHVLSIQDSDLGVIRADAFAGLAHVGSLNLLNNKIDAMQSLTVTRENHIRHFRFNGNHVLDSPRRGTFVGLASASSDGFTVVGNHFPCDCHLFRFLDGRPFGNTSRDLFTGKNYCISPLELNGQPIAVVDSAVIDKCLQTSVAAPPRINAGVTTTTVMVVAVVFASTGLFLHDIAV</sequence>
<dbReference type="Gene3D" id="3.80.10.10">
    <property type="entry name" value="Ribonuclease Inhibitor"/>
    <property type="match status" value="1"/>
</dbReference>
<dbReference type="SUPFAM" id="SSF52058">
    <property type="entry name" value="L domain-like"/>
    <property type="match status" value="1"/>
</dbReference>
<dbReference type="PANTHER" id="PTHR24367:SF268">
    <property type="entry name" value="LEUCINE-RICH REPEAT LGI FAMILY MEMBER 4"/>
    <property type="match status" value="1"/>
</dbReference>
<dbReference type="InterPro" id="IPR051295">
    <property type="entry name" value="LGI_related"/>
</dbReference>
<name>A0A2S2NIT3_SCHGA</name>
<dbReference type="InterPro" id="IPR001611">
    <property type="entry name" value="Leu-rich_rpt"/>
</dbReference>
<dbReference type="GO" id="GO:0005615">
    <property type="term" value="C:extracellular space"/>
    <property type="evidence" value="ECO:0007669"/>
    <property type="project" value="TreeGrafter"/>
</dbReference>
<protein>
    <submittedName>
        <fullName evidence="1">Leucine-rich repeat LGI family member 4</fullName>
    </submittedName>
</protein>
<dbReference type="PANTHER" id="PTHR24367">
    <property type="entry name" value="LEUCINE-RICH REPEAT-CONTAINING PROTEIN"/>
    <property type="match status" value="1"/>
</dbReference>
<dbReference type="GO" id="GO:0042551">
    <property type="term" value="P:neuron maturation"/>
    <property type="evidence" value="ECO:0007669"/>
    <property type="project" value="TreeGrafter"/>
</dbReference>
<proteinExistence type="predicted"/>
<accession>A0A2S2NIT3</accession>
<dbReference type="Pfam" id="PF13855">
    <property type="entry name" value="LRR_8"/>
    <property type="match status" value="1"/>
</dbReference>
<evidence type="ECO:0000313" key="1">
    <source>
        <dbReference type="EMBL" id="MBY17101.1"/>
    </source>
</evidence>
<dbReference type="AlphaFoldDB" id="A0A2S2NIT3"/>
<gene>
    <name evidence="1" type="primary">Lgi4</name>
    <name evidence="1" type="ORF">g.64228</name>
</gene>
<dbReference type="InterPro" id="IPR032675">
    <property type="entry name" value="LRR_dom_sf"/>
</dbReference>